<gene>
    <name evidence="1" type="ORF">CAUJ_LOCUS12487</name>
</gene>
<dbReference type="AlphaFoldDB" id="A0A8S1HQ26"/>
<proteinExistence type="predicted"/>
<comment type="caution">
    <text evidence="1">The sequence shown here is derived from an EMBL/GenBank/DDBJ whole genome shotgun (WGS) entry which is preliminary data.</text>
</comment>
<dbReference type="Proteomes" id="UP000835052">
    <property type="component" value="Unassembled WGS sequence"/>
</dbReference>
<protein>
    <submittedName>
        <fullName evidence="1">Uncharacterized protein</fullName>
    </submittedName>
</protein>
<reference evidence="1" key="1">
    <citation type="submission" date="2020-10" db="EMBL/GenBank/DDBJ databases">
        <authorList>
            <person name="Kikuchi T."/>
        </authorList>
    </citation>
    <scope>NUCLEOTIDE SEQUENCE</scope>
    <source>
        <strain evidence="1">NKZ352</strain>
    </source>
</reference>
<name>A0A8S1HQ26_9PELO</name>
<evidence type="ECO:0000313" key="1">
    <source>
        <dbReference type="EMBL" id="CAD6196573.1"/>
    </source>
</evidence>
<organism evidence="1 2">
    <name type="scientific">Caenorhabditis auriculariae</name>
    <dbReference type="NCBI Taxonomy" id="2777116"/>
    <lineage>
        <taxon>Eukaryota</taxon>
        <taxon>Metazoa</taxon>
        <taxon>Ecdysozoa</taxon>
        <taxon>Nematoda</taxon>
        <taxon>Chromadorea</taxon>
        <taxon>Rhabditida</taxon>
        <taxon>Rhabditina</taxon>
        <taxon>Rhabditomorpha</taxon>
        <taxon>Rhabditoidea</taxon>
        <taxon>Rhabditidae</taxon>
        <taxon>Peloderinae</taxon>
        <taxon>Caenorhabditis</taxon>
    </lineage>
</organism>
<keyword evidence="2" id="KW-1185">Reference proteome</keyword>
<accession>A0A8S1HQ26</accession>
<dbReference type="EMBL" id="CAJGYM010000075">
    <property type="protein sequence ID" value="CAD6196573.1"/>
    <property type="molecule type" value="Genomic_DNA"/>
</dbReference>
<evidence type="ECO:0000313" key="2">
    <source>
        <dbReference type="Proteomes" id="UP000835052"/>
    </source>
</evidence>
<sequence>MHRGQVSLAKPATSADVIRPHGSGPLLPGAAYLFDGYIGSKKGAADSRRFSRRASAAVPRQSIEKNINQREPRRVGCISLEDYIICKINVNFRGLAPNNPLPKQHTISIGYWSESASVA</sequence>